<sequence length="205" mass="23421">MAIGLSQSGLLPVAAMTDAPLSDEEKRLLLRLAREAIEAAVNRRPLPPLDWETLPPRLREPGATFVTLTRRGQLRGCIGALEAYQPLAEDVREHAIAAALEDFRFPPVRPEEVPELKIEISRLTPLRPLEYETPEELVRKLRPGVDGVVIRDGFRRATFLPQVWEKLPDPVRFLDNLCMKMGAPRNLWRTKKLDVFVYQVEEFHE</sequence>
<feature type="domain" description="AMMECR1" evidence="1">
    <location>
        <begin position="24"/>
        <end position="205"/>
    </location>
</feature>
<protein>
    <submittedName>
        <fullName evidence="2">AmmeMemoRadiSam system protein A</fullName>
    </submittedName>
</protein>
<dbReference type="InterPro" id="IPR036071">
    <property type="entry name" value="AMMECR1_dom_sf"/>
</dbReference>
<keyword evidence="3" id="KW-1185">Reference proteome</keyword>
<accession>A0ABU3NT47</accession>
<dbReference type="Proteomes" id="UP001254165">
    <property type="component" value="Unassembled WGS sequence"/>
</dbReference>
<dbReference type="InterPro" id="IPR023473">
    <property type="entry name" value="AMMECR1"/>
</dbReference>
<dbReference type="PANTHER" id="PTHR13016">
    <property type="entry name" value="AMMECR1 HOMOLOG"/>
    <property type="match status" value="1"/>
</dbReference>
<evidence type="ECO:0000259" key="1">
    <source>
        <dbReference type="PROSITE" id="PS51112"/>
    </source>
</evidence>
<dbReference type="Gene3D" id="3.30.1490.150">
    <property type="entry name" value="Hypothetical protein ph0010, domain 2"/>
    <property type="match status" value="1"/>
</dbReference>
<dbReference type="RefSeq" id="WP_315625677.1">
    <property type="nucleotide sequence ID" value="NZ_JAUHMF010000002.1"/>
</dbReference>
<dbReference type="NCBIfam" id="TIGR04335">
    <property type="entry name" value="AmmeMemoSam_A"/>
    <property type="match status" value="1"/>
</dbReference>
<reference evidence="2 3" key="1">
    <citation type="submission" date="2023-07" db="EMBL/GenBank/DDBJ databases">
        <title>Novel species of Thermanaerothrix with wide hydrolytic capabilities.</title>
        <authorList>
            <person name="Zayulina K.S."/>
            <person name="Podosokorskaya O.A."/>
            <person name="Elcheninov A.G."/>
        </authorList>
    </citation>
    <scope>NUCLEOTIDE SEQUENCE [LARGE SCALE GENOMIC DNA]</scope>
    <source>
        <strain evidence="2 3">4228-RoL</strain>
    </source>
</reference>
<dbReference type="NCBIfam" id="TIGR00296">
    <property type="entry name" value="TIGR00296 family protein"/>
    <property type="match status" value="1"/>
</dbReference>
<evidence type="ECO:0000313" key="3">
    <source>
        <dbReference type="Proteomes" id="UP001254165"/>
    </source>
</evidence>
<dbReference type="PROSITE" id="PS51112">
    <property type="entry name" value="AMMECR1"/>
    <property type="match status" value="1"/>
</dbReference>
<dbReference type="Pfam" id="PF01871">
    <property type="entry name" value="AMMECR1"/>
    <property type="match status" value="1"/>
</dbReference>
<comment type="caution">
    <text evidence="2">The sequence shown here is derived from an EMBL/GenBank/DDBJ whole genome shotgun (WGS) entry which is preliminary data.</text>
</comment>
<name>A0ABU3NT47_9CHLR</name>
<proteinExistence type="predicted"/>
<organism evidence="2 3">
    <name type="scientific">Thermanaerothrix solaris</name>
    <dbReference type="NCBI Taxonomy" id="3058434"/>
    <lineage>
        <taxon>Bacteria</taxon>
        <taxon>Bacillati</taxon>
        <taxon>Chloroflexota</taxon>
        <taxon>Anaerolineae</taxon>
        <taxon>Anaerolineales</taxon>
        <taxon>Anaerolineaceae</taxon>
        <taxon>Thermanaerothrix</taxon>
    </lineage>
</organism>
<gene>
    <name evidence="2" type="primary">amrA</name>
    <name evidence="2" type="ORF">QYE77_12070</name>
</gene>
<dbReference type="PANTHER" id="PTHR13016:SF0">
    <property type="entry name" value="AMME SYNDROME CANDIDATE GENE 1 PROTEIN"/>
    <property type="match status" value="1"/>
</dbReference>
<dbReference type="InterPro" id="IPR027485">
    <property type="entry name" value="AMMECR1_N"/>
</dbReference>
<dbReference type="InterPro" id="IPR002733">
    <property type="entry name" value="AMMECR1_domain"/>
</dbReference>
<evidence type="ECO:0000313" key="2">
    <source>
        <dbReference type="EMBL" id="MDT8899001.1"/>
    </source>
</evidence>
<dbReference type="SUPFAM" id="SSF143447">
    <property type="entry name" value="AMMECR1-like"/>
    <property type="match status" value="1"/>
</dbReference>
<dbReference type="EMBL" id="JAUHMF010000002">
    <property type="protein sequence ID" value="MDT8899001.1"/>
    <property type="molecule type" value="Genomic_DNA"/>
</dbReference>
<dbReference type="Gene3D" id="3.30.700.20">
    <property type="entry name" value="Hypothetical protein ph0010, domain 1"/>
    <property type="match status" value="1"/>
</dbReference>
<dbReference type="InterPro" id="IPR027623">
    <property type="entry name" value="AmmeMemoSam_A"/>
</dbReference>